<name>A0A1V8M607_9GAMM</name>
<evidence type="ECO:0000313" key="3">
    <source>
        <dbReference type="Proteomes" id="UP000191980"/>
    </source>
</evidence>
<gene>
    <name evidence="2" type="ORF">AU255_03220</name>
</gene>
<reference evidence="2 3" key="1">
    <citation type="submission" date="2015-12" db="EMBL/GenBank/DDBJ databases">
        <authorList>
            <person name="Shamseldin A."/>
            <person name="Moawad H."/>
            <person name="Abd El-Rahim W.M."/>
            <person name="Sadowsky M.J."/>
        </authorList>
    </citation>
    <scope>NUCLEOTIDE SEQUENCE [LARGE SCALE GENOMIC DNA]</scope>
    <source>
        <strain evidence="2 3">WF1</strain>
    </source>
</reference>
<dbReference type="NCBIfam" id="TIGR02566">
    <property type="entry name" value="cas_Csy3"/>
    <property type="match status" value="1"/>
</dbReference>
<evidence type="ECO:0000313" key="2">
    <source>
        <dbReference type="EMBL" id="OQK16926.1"/>
    </source>
</evidence>
<dbReference type="Pfam" id="PF09615">
    <property type="entry name" value="Cas_Csy3"/>
    <property type="match status" value="1"/>
</dbReference>
<evidence type="ECO:0000256" key="1">
    <source>
        <dbReference type="SAM" id="MobiDB-lite"/>
    </source>
</evidence>
<organism evidence="2 3">
    <name type="scientific">Methyloprofundus sedimenti</name>
    <dbReference type="NCBI Taxonomy" id="1420851"/>
    <lineage>
        <taxon>Bacteria</taxon>
        <taxon>Pseudomonadati</taxon>
        <taxon>Pseudomonadota</taxon>
        <taxon>Gammaproteobacteria</taxon>
        <taxon>Methylococcales</taxon>
        <taxon>Methylococcaceae</taxon>
        <taxon>Methyloprofundus</taxon>
    </lineage>
</organism>
<proteinExistence type="predicted"/>
<accession>A0A1V8M607</accession>
<dbReference type="InterPro" id="IPR013399">
    <property type="entry name" value="CRISPR-assoc_prot_Csy3"/>
</dbReference>
<dbReference type="EMBL" id="LPUF01000001">
    <property type="protein sequence ID" value="OQK16926.1"/>
    <property type="molecule type" value="Genomic_DNA"/>
</dbReference>
<comment type="caution">
    <text evidence="2">The sequence shown here is derived from an EMBL/GenBank/DDBJ whole genome shotgun (WGS) entry which is preliminary data.</text>
</comment>
<dbReference type="STRING" id="1420851.AU255_03220"/>
<protein>
    <submittedName>
        <fullName evidence="2">Type I-F CRISPR-associated protein Csy3</fullName>
    </submittedName>
</protein>
<keyword evidence="3" id="KW-1185">Reference proteome</keyword>
<sequence length="347" mass="39351">MTMKLPSLLSFERKLETSDALMYSGNWSDIGIETIENEQEIEGKIRKIERPAWKEIPITKRNNRSTQSAYGIDDAKKSEPNPVSSDSDDANLPHNKDTLKVSYTLRVIGNVGKPFACNVPDFETLITEKVKTFKESETGLKQLASRYAYNIANGRFLWRNRVCAENIKIHVFHGETNPPLEFTAYDFALNNFDENSDNNNLKKLTEVILTGLNSHEDFIFLKIDAYVKLGNGQHVFPSQEMNMNEKGKILFKLNECAAIHNVKIGNALRTVDNWYDAAEFPIAAEPYGSVTQSGQAYRKSKNDLYTLMEAWVNETENKLNDNDKSYIISNLIRGGVFSGESKKKAKK</sequence>
<dbReference type="RefSeq" id="WP_080521542.1">
    <property type="nucleotide sequence ID" value="NZ_LPUF01000001.1"/>
</dbReference>
<dbReference type="OrthoDB" id="240864at2"/>
<dbReference type="AlphaFoldDB" id="A0A1V8M607"/>
<feature type="region of interest" description="Disordered" evidence="1">
    <location>
        <begin position="58"/>
        <end position="94"/>
    </location>
</feature>
<dbReference type="Proteomes" id="UP000191980">
    <property type="component" value="Unassembled WGS sequence"/>
</dbReference>